<dbReference type="Gene3D" id="3.30.420.610">
    <property type="entry name" value="LOTUS domain-like"/>
    <property type="match status" value="1"/>
</dbReference>
<dbReference type="InterPro" id="IPR041966">
    <property type="entry name" value="LOTUS-like"/>
</dbReference>
<reference evidence="3 4" key="1">
    <citation type="journal article" date="1991" name="Int. J. Syst. Bacteriol.">
        <title>Description of the erythromycin-producing bacterium Arthrobacter sp. strain NRRL B-3381 as Aeromicrobium erythreum gen. nov., sp. nov.</title>
        <authorList>
            <person name="Miller E.S."/>
            <person name="Woese C.R."/>
            <person name="Brenner S."/>
        </authorList>
    </citation>
    <scope>NUCLEOTIDE SEQUENCE [LARGE SCALE GENOMIC DNA]</scope>
    <source>
        <strain evidence="3 4">AR18</strain>
    </source>
</reference>
<dbReference type="PANTHER" id="PTHR35811">
    <property type="entry name" value="SLR1870 PROTEIN"/>
    <property type="match status" value="1"/>
</dbReference>
<dbReference type="STRING" id="2041.AERYTH_11410"/>
<dbReference type="CDD" id="cd11297">
    <property type="entry name" value="PIN_LabA-like_N_1"/>
    <property type="match status" value="1"/>
</dbReference>
<dbReference type="PROSITE" id="PS51644">
    <property type="entry name" value="HTH_OST"/>
    <property type="match status" value="1"/>
</dbReference>
<organism evidence="3 4">
    <name type="scientific">Aeromicrobium erythreum</name>
    <dbReference type="NCBI Taxonomy" id="2041"/>
    <lineage>
        <taxon>Bacteria</taxon>
        <taxon>Bacillati</taxon>
        <taxon>Actinomycetota</taxon>
        <taxon>Actinomycetes</taxon>
        <taxon>Propionibacteriales</taxon>
        <taxon>Nocardioidaceae</taxon>
        <taxon>Aeromicrobium</taxon>
    </lineage>
</organism>
<dbReference type="InterPro" id="IPR021139">
    <property type="entry name" value="NYN"/>
</dbReference>
<proteinExistence type="predicted"/>
<feature type="compositionally biased region" description="Acidic residues" evidence="1">
    <location>
        <begin position="144"/>
        <end position="159"/>
    </location>
</feature>
<evidence type="ECO:0000259" key="2">
    <source>
        <dbReference type="PROSITE" id="PS51644"/>
    </source>
</evidence>
<dbReference type="PANTHER" id="PTHR35811:SF1">
    <property type="entry name" value="HTH OST-TYPE DOMAIN-CONTAINING PROTEIN"/>
    <property type="match status" value="1"/>
</dbReference>
<evidence type="ECO:0000313" key="4">
    <source>
        <dbReference type="Proteomes" id="UP000067689"/>
    </source>
</evidence>
<sequence>MPPARIAVLIDADNAPASKIGAILSQVAKSGNAHVRRAYGDWKNAHLKGWESRLQEFAIAPVQQFAYTKGKNASDIAMVIDAMDLLHAGVADGFAIVSSDADFTPLVMRLRQSGAEVLGFGGEKAPKAFQNACSTFYKLETLREDDDTDDDVEDTDDVAETGGAGGGDTVETTKTSAGRTTRPGQRVDSATLKSDRQLVRMLRTAVDEAADDDGWAQLSQVSDQIRNQSSIQPGNYGYAKFSGLIEAIDLFEVKRDGKAVMVRRRKRGR</sequence>
<feature type="compositionally biased region" description="Polar residues" evidence="1">
    <location>
        <begin position="170"/>
        <end position="183"/>
    </location>
</feature>
<feature type="domain" description="HTH OST-type" evidence="2">
    <location>
        <begin position="194"/>
        <end position="267"/>
    </location>
</feature>
<dbReference type="OrthoDB" id="2379772at2"/>
<dbReference type="PATRIC" id="fig|2041.4.peg.2383"/>
<gene>
    <name evidence="3" type="ORF">AERYTH_11410</name>
</gene>
<dbReference type="KEGG" id="aer:AERYTH_11410"/>
<feature type="region of interest" description="Disordered" evidence="1">
    <location>
        <begin position="144"/>
        <end position="189"/>
    </location>
</feature>
<dbReference type="Pfam" id="PF12872">
    <property type="entry name" value="OST-HTH"/>
    <property type="match status" value="1"/>
</dbReference>
<dbReference type="GO" id="GO:0004540">
    <property type="term" value="F:RNA nuclease activity"/>
    <property type="evidence" value="ECO:0007669"/>
    <property type="project" value="InterPro"/>
</dbReference>
<keyword evidence="4" id="KW-1185">Reference proteome</keyword>
<dbReference type="EMBL" id="CP011502">
    <property type="protein sequence ID" value="ALX05265.1"/>
    <property type="molecule type" value="Genomic_DNA"/>
</dbReference>
<protein>
    <recommendedName>
        <fullName evidence="2">HTH OST-type domain-containing protein</fullName>
    </recommendedName>
</protein>
<dbReference type="InterPro" id="IPR025605">
    <property type="entry name" value="OST-HTH/LOTUS_dom"/>
</dbReference>
<dbReference type="AlphaFoldDB" id="A0A0U4BJ86"/>
<dbReference type="Pfam" id="PF01936">
    <property type="entry name" value="NYN"/>
    <property type="match status" value="1"/>
</dbReference>
<dbReference type="Gene3D" id="3.40.50.1010">
    <property type="entry name" value="5'-nuclease"/>
    <property type="match status" value="1"/>
</dbReference>
<evidence type="ECO:0000313" key="3">
    <source>
        <dbReference type="EMBL" id="ALX05265.1"/>
    </source>
</evidence>
<dbReference type="Proteomes" id="UP000067689">
    <property type="component" value="Chromosome"/>
</dbReference>
<evidence type="ECO:0000256" key="1">
    <source>
        <dbReference type="SAM" id="MobiDB-lite"/>
    </source>
</evidence>
<accession>A0A0U4BJ86</accession>
<dbReference type="CDD" id="cd10146">
    <property type="entry name" value="LabA_like_C"/>
    <property type="match status" value="1"/>
</dbReference>
<dbReference type="RefSeq" id="WP_067858671.1">
    <property type="nucleotide sequence ID" value="NZ_CP011502.1"/>
</dbReference>
<name>A0A0U4BJ86_9ACTN</name>